<dbReference type="InterPro" id="IPR036390">
    <property type="entry name" value="WH_DNA-bd_sf"/>
</dbReference>
<dbReference type="AlphaFoldDB" id="A0A368XQV8"/>
<keyword evidence="5" id="KW-0804">Transcription</keyword>
<evidence type="ECO:0000256" key="2">
    <source>
        <dbReference type="ARBA" id="ARBA00023015"/>
    </source>
</evidence>
<evidence type="ECO:0000256" key="4">
    <source>
        <dbReference type="ARBA" id="ARBA00023159"/>
    </source>
</evidence>
<gene>
    <name evidence="7" type="ORF">DES41_106410</name>
</gene>
<dbReference type="Pfam" id="PF03466">
    <property type="entry name" value="LysR_substrate"/>
    <property type="match status" value="1"/>
</dbReference>
<accession>A0A368XQV8</accession>
<keyword evidence="8" id="KW-1185">Reference proteome</keyword>
<keyword evidence="4" id="KW-0010">Activator</keyword>
<dbReference type="PANTHER" id="PTHR30293:SF0">
    <property type="entry name" value="NITROGEN ASSIMILATION REGULATORY PROTEIN NAC"/>
    <property type="match status" value="1"/>
</dbReference>
<sequence length="320" mass="34441">MELRQLKYFLAIVENKSLSRAAEHLHVAQSALSKQLAELESELGVQLLSRSRNGVATTEAGRVFHEYAQGITKQVSDARAAVLRSSETVVGSVLAALPQSVAATLALPLMRAVARRHPDIQFQLNEELTGNMAEQLLVGRVDVAIFTDTMPSRDIAFTPLVEEAFVLMHSPQDAQAPAPGDVSLGQAVARPLVLPSPQHGHCTRWIVDEALRRAGHAPQGIAAEINSVYVLKSAVEAGIGPTIMPLGLAQREVEDGRLVAHRIAAPDMVRVLGLCVSRHLPTTNAKLAICRLIGNVVRDLCESGQWSGARYLASDAPFGR</sequence>
<dbReference type="Proteomes" id="UP000252884">
    <property type="component" value="Unassembled WGS sequence"/>
</dbReference>
<dbReference type="SUPFAM" id="SSF46785">
    <property type="entry name" value="Winged helix' DNA-binding domain"/>
    <property type="match status" value="1"/>
</dbReference>
<name>A0A368XQV8_9BURK</name>
<protein>
    <submittedName>
        <fullName evidence="7">LysR family transcriptional regulator</fullName>
    </submittedName>
</protein>
<organism evidence="7 8">
    <name type="scientific">Pseudorhodoferax soli</name>
    <dbReference type="NCBI Taxonomy" id="545864"/>
    <lineage>
        <taxon>Bacteria</taxon>
        <taxon>Pseudomonadati</taxon>
        <taxon>Pseudomonadota</taxon>
        <taxon>Betaproteobacteria</taxon>
        <taxon>Burkholderiales</taxon>
        <taxon>Comamonadaceae</taxon>
    </lineage>
</organism>
<dbReference type="Pfam" id="PF00126">
    <property type="entry name" value="HTH_1"/>
    <property type="match status" value="1"/>
</dbReference>
<dbReference type="EMBL" id="QPJK01000006">
    <property type="protein sequence ID" value="RCW69536.1"/>
    <property type="molecule type" value="Genomic_DNA"/>
</dbReference>
<evidence type="ECO:0000256" key="5">
    <source>
        <dbReference type="ARBA" id="ARBA00023163"/>
    </source>
</evidence>
<evidence type="ECO:0000256" key="1">
    <source>
        <dbReference type="ARBA" id="ARBA00009437"/>
    </source>
</evidence>
<dbReference type="Gene3D" id="1.10.10.10">
    <property type="entry name" value="Winged helix-like DNA-binding domain superfamily/Winged helix DNA-binding domain"/>
    <property type="match status" value="1"/>
</dbReference>
<dbReference type="OrthoDB" id="8587114at2"/>
<evidence type="ECO:0000256" key="3">
    <source>
        <dbReference type="ARBA" id="ARBA00023125"/>
    </source>
</evidence>
<reference evidence="7 8" key="1">
    <citation type="submission" date="2018-07" db="EMBL/GenBank/DDBJ databases">
        <title>Genomic Encyclopedia of Type Strains, Phase IV (KMG-IV): sequencing the most valuable type-strain genomes for metagenomic binning, comparative biology and taxonomic classification.</title>
        <authorList>
            <person name="Goeker M."/>
        </authorList>
    </citation>
    <scope>NUCLEOTIDE SEQUENCE [LARGE SCALE GENOMIC DNA]</scope>
    <source>
        <strain evidence="7 8">DSM 21634</strain>
    </source>
</reference>
<proteinExistence type="inferred from homology"/>
<dbReference type="PANTHER" id="PTHR30293">
    <property type="entry name" value="TRANSCRIPTIONAL REGULATORY PROTEIN NAC-RELATED"/>
    <property type="match status" value="1"/>
</dbReference>
<comment type="caution">
    <text evidence="7">The sequence shown here is derived from an EMBL/GenBank/DDBJ whole genome shotgun (WGS) entry which is preliminary data.</text>
</comment>
<dbReference type="GO" id="GO:2000142">
    <property type="term" value="P:regulation of DNA-templated transcription initiation"/>
    <property type="evidence" value="ECO:0007669"/>
    <property type="project" value="TreeGrafter"/>
</dbReference>
<feature type="domain" description="HTH lysR-type" evidence="6">
    <location>
        <begin position="1"/>
        <end position="58"/>
    </location>
</feature>
<dbReference type="InterPro" id="IPR036388">
    <property type="entry name" value="WH-like_DNA-bd_sf"/>
</dbReference>
<dbReference type="PRINTS" id="PR00039">
    <property type="entry name" value="HTHLYSR"/>
</dbReference>
<dbReference type="RefSeq" id="WP_114469931.1">
    <property type="nucleotide sequence ID" value="NZ_QPJK01000006.1"/>
</dbReference>
<dbReference type="InterPro" id="IPR000847">
    <property type="entry name" value="LysR_HTH_N"/>
</dbReference>
<dbReference type="GO" id="GO:0003677">
    <property type="term" value="F:DNA binding"/>
    <property type="evidence" value="ECO:0007669"/>
    <property type="project" value="UniProtKB-KW"/>
</dbReference>
<evidence type="ECO:0000313" key="8">
    <source>
        <dbReference type="Proteomes" id="UP000252884"/>
    </source>
</evidence>
<dbReference type="InterPro" id="IPR005119">
    <property type="entry name" value="LysR_subst-bd"/>
</dbReference>
<dbReference type="Gene3D" id="3.40.190.290">
    <property type="match status" value="1"/>
</dbReference>
<evidence type="ECO:0000313" key="7">
    <source>
        <dbReference type="EMBL" id="RCW69536.1"/>
    </source>
</evidence>
<evidence type="ECO:0000259" key="6">
    <source>
        <dbReference type="PROSITE" id="PS50931"/>
    </source>
</evidence>
<dbReference type="GO" id="GO:0003700">
    <property type="term" value="F:DNA-binding transcription factor activity"/>
    <property type="evidence" value="ECO:0007669"/>
    <property type="project" value="InterPro"/>
</dbReference>
<dbReference type="FunFam" id="1.10.10.10:FF:000001">
    <property type="entry name" value="LysR family transcriptional regulator"/>
    <property type="match status" value="1"/>
</dbReference>
<keyword evidence="3" id="KW-0238">DNA-binding</keyword>
<keyword evidence="2" id="KW-0805">Transcription regulation</keyword>
<dbReference type="PROSITE" id="PS50931">
    <property type="entry name" value="HTH_LYSR"/>
    <property type="match status" value="1"/>
</dbReference>
<comment type="similarity">
    <text evidence="1">Belongs to the LysR transcriptional regulatory family.</text>
</comment>
<dbReference type="SUPFAM" id="SSF53850">
    <property type="entry name" value="Periplasmic binding protein-like II"/>
    <property type="match status" value="1"/>
</dbReference>